<dbReference type="GO" id="GO:0006260">
    <property type="term" value="P:DNA replication"/>
    <property type="evidence" value="ECO:0007669"/>
    <property type="project" value="InterPro"/>
</dbReference>
<dbReference type="CDD" id="cd04496">
    <property type="entry name" value="SSB_OBF"/>
    <property type="match status" value="1"/>
</dbReference>
<proteinExistence type="predicted"/>
<dbReference type="RefSeq" id="WP_052789146.1">
    <property type="nucleotide sequence ID" value="NZ_AVQD01000003.1"/>
</dbReference>
<dbReference type="InterPro" id="IPR012340">
    <property type="entry name" value="NA-bd_OB-fold"/>
</dbReference>
<dbReference type="GO" id="GO:0003697">
    <property type="term" value="F:single-stranded DNA binding"/>
    <property type="evidence" value="ECO:0007669"/>
    <property type="project" value="InterPro"/>
</dbReference>
<evidence type="ECO:0000313" key="5">
    <source>
        <dbReference type="EMBL" id="KOA42994.1"/>
    </source>
</evidence>
<evidence type="ECO:0000256" key="2">
    <source>
        <dbReference type="PROSITE-ProRule" id="PRU00252"/>
    </source>
</evidence>
<reference evidence="5 6" key="1">
    <citation type="journal article" date="2015" name="Int J Genomics">
        <title>Comparative Genomics Revealed Genetic Diversity and Species/Strain-Level Differences in Carbohydrate Metabolism of Three Probiotic Bifidobacterial Species.</title>
        <authorList>
            <person name="Odamaki T."/>
            <person name="Horigome A."/>
            <person name="Sugahara H."/>
            <person name="Hashikura N."/>
            <person name="Minami J."/>
            <person name="Xiao J.Z."/>
            <person name="Abe F."/>
        </authorList>
    </citation>
    <scope>NUCLEOTIDE SEQUENCE [LARGE SCALE GENOMIC DNA]</scope>
    <source>
        <strain evidence="5 6">MCC 1128</strain>
    </source>
</reference>
<evidence type="ECO:0000256" key="4">
    <source>
        <dbReference type="SAM" id="MobiDB-lite"/>
    </source>
</evidence>
<protein>
    <recommendedName>
        <fullName evidence="3">Single-stranded DNA-binding protein</fullName>
    </recommendedName>
</protein>
<dbReference type="NCBIfam" id="TIGR00621">
    <property type="entry name" value="ssb"/>
    <property type="match status" value="1"/>
</dbReference>
<feature type="region of interest" description="Disordered" evidence="4">
    <location>
        <begin position="113"/>
        <end position="190"/>
    </location>
</feature>
<dbReference type="AlphaFoldDB" id="A0A0L7B6A5"/>
<gene>
    <name evidence="5" type="ORF">BBM1128_02185</name>
</gene>
<dbReference type="EMBL" id="AVQD01000003">
    <property type="protein sequence ID" value="KOA42994.1"/>
    <property type="molecule type" value="Genomic_DNA"/>
</dbReference>
<dbReference type="Gene3D" id="2.40.50.140">
    <property type="entry name" value="Nucleic acid-binding proteins"/>
    <property type="match status" value="1"/>
</dbReference>
<comment type="caution">
    <text evidence="5">The sequence shown here is derived from an EMBL/GenBank/DDBJ whole genome shotgun (WGS) entry which is preliminary data.</text>
</comment>
<keyword evidence="1 2" id="KW-0238">DNA-binding</keyword>
<dbReference type="SUPFAM" id="SSF50249">
    <property type="entry name" value="Nucleic acid-binding proteins"/>
    <property type="match status" value="1"/>
</dbReference>
<evidence type="ECO:0000256" key="1">
    <source>
        <dbReference type="ARBA" id="ARBA00023125"/>
    </source>
</evidence>
<dbReference type="PATRIC" id="fig|1365965.3.peg.442"/>
<organism evidence="5 6">
    <name type="scientific">Bifidobacterium breve MCC 1128</name>
    <dbReference type="NCBI Taxonomy" id="1365965"/>
    <lineage>
        <taxon>Bacteria</taxon>
        <taxon>Bacillati</taxon>
        <taxon>Actinomycetota</taxon>
        <taxon>Actinomycetes</taxon>
        <taxon>Bifidobacteriales</taxon>
        <taxon>Bifidobacteriaceae</taxon>
        <taxon>Bifidobacterium</taxon>
    </lineage>
</organism>
<name>A0A0L7B6A5_BIFBR</name>
<dbReference type="Pfam" id="PF00436">
    <property type="entry name" value="SSB"/>
    <property type="match status" value="1"/>
</dbReference>
<feature type="compositionally biased region" description="Low complexity" evidence="4">
    <location>
        <begin position="117"/>
        <end position="170"/>
    </location>
</feature>
<evidence type="ECO:0000256" key="3">
    <source>
        <dbReference type="RuleBase" id="RU000524"/>
    </source>
</evidence>
<dbReference type="InterPro" id="IPR011344">
    <property type="entry name" value="ssDNA-bd"/>
</dbReference>
<dbReference type="PROSITE" id="PS50935">
    <property type="entry name" value="SSB"/>
    <property type="match status" value="1"/>
</dbReference>
<dbReference type="InterPro" id="IPR000424">
    <property type="entry name" value="Primosome_PriB/ssb"/>
</dbReference>
<sequence length="190" mass="22063">MAGEARVILENARLGADPEQKQSQSGQPYLSLRFAITPYRKNRQTNQYEDGETEWWQATEFDTRQMETYMRELHKGDSIRVEGVLNVRLYQDKQGQTQISREVRFAHISKNLPKAKQQQQGFQPNYGQQPNNYGQENYGVPNYQQPQQQPNPQFQQPAQQPNQQQYQQPAVDPWSQTQGASQDEFGNGQL</sequence>
<evidence type="ECO:0000313" key="6">
    <source>
        <dbReference type="Proteomes" id="UP000037193"/>
    </source>
</evidence>
<dbReference type="Proteomes" id="UP000037193">
    <property type="component" value="Unassembled WGS sequence"/>
</dbReference>
<accession>A0A0L7B6A5</accession>